<organism evidence="2 3">
    <name type="scientific">Hasllibacter halocynthiae</name>
    <dbReference type="NCBI Taxonomy" id="595589"/>
    <lineage>
        <taxon>Bacteria</taxon>
        <taxon>Pseudomonadati</taxon>
        <taxon>Pseudomonadota</taxon>
        <taxon>Alphaproteobacteria</taxon>
        <taxon>Rhodobacterales</taxon>
        <taxon>Roseobacteraceae</taxon>
        <taxon>Hasllibacter</taxon>
    </lineage>
</organism>
<dbReference type="RefSeq" id="WP_106160331.1">
    <property type="nucleotide sequence ID" value="NZ_PVTT01000002.1"/>
</dbReference>
<gene>
    <name evidence="2" type="ORF">BCF33_1501</name>
</gene>
<keyword evidence="3" id="KW-1185">Reference proteome</keyword>
<evidence type="ECO:0000313" key="2">
    <source>
        <dbReference type="EMBL" id="PRY92650.1"/>
    </source>
</evidence>
<dbReference type="OrthoDB" id="69012at2"/>
<dbReference type="GO" id="GO:0008233">
    <property type="term" value="F:peptidase activity"/>
    <property type="evidence" value="ECO:0007669"/>
    <property type="project" value="UniProtKB-KW"/>
</dbReference>
<keyword evidence="2" id="KW-0378">Hydrolase</keyword>
<evidence type="ECO:0000259" key="1">
    <source>
        <dbReference type="Pfam" id="PF10026"/>
    </source>
</evidence>
<reference evidence="2 3" key="1">
    <citation type="submission" date="2018-03" db="EMBL/GenBank/DDBJ databases">
        <title>Genomic Encyclopedia of Archaeal and Bacterial Type Strains, Phase II (KMG-II): from individual species to whole genera.</title>
        <authorList>
            <person name="Goeker M."/>
        </authorList>
    </citation>
    <scope>NUCLEOTIDE SEQUENCE [LARGE SCALE GENOMIC DNA]</scope>
    <source>
        <strain evidence="2 3">DSM 29318</strain>
    </source>
</reference>
<dbReference type="EMBL" id="PVTT01000002">
    <property type="protein sequence ID" value="PRY92650.1"/>
    <property type="molecule type" value="Genomic_DNA"/>
</dbReference>
<evidence type="ECO:0000313" key="3">
    <source>
        <dbReference type="Proteomes" id="UP000238801"/>
    </source>
</evidence>
<dbReference type="GO" id="GO:0006508">
    <property type="term" value="P:proteolysis"/>
    <property type="evidence" value="ECO:0007669"/>
    <property type="project" value="UniProtKB-KW"/>
</dbReference>
<dbReference type="InterPro" id="IPR018728">
    <property type="entry name" value="DUF2268"/>
</dbReference>
<sequence length="211" mass="22755">MWSVDEVPPSVRPILPEVEAALEGVWGRIAALREPPPIRFALVADPSRALPGYGFGGFCGSAGRVRLSFDMRSPNLEAHLGEALERTVAHEVHHALRWAGPGYGTRLGAALATEGLAGRFVGQLYGSPPEPWEARVPPGGLGPWRARADAAFEDAGYDHPAWFFGTGEPPHWIGYALGYDMVGRHLERHPEATALSLADAPHGIFRDALRG</sequence>
<dbReference type="Proteomes" id="UP000238801">
    <property type="component" value="Unassembled WGS sequence"/>
</dbReference>
<accession>A0A2T0X138</accession>
<feature type="domain" description="DUF2268" evidence="1">
    <location>
        <begin position="42"/>
        <end position="195"/>
    </location>
</feature>
<comment type="caution">
    <text evidence="2">The sequence shown here is derived from an EMBL/GenBank/DDBJ whole genome shotgun (WGS) entry which is preliminary data.</text>
</comment>
<proteinExistence type="predicted"/>
<dbReference type="AlphaFoldDB" id="A0A2T0X138"/>
<keyword evidence="2" id="KW-0645">Protease</keyword>
<name>A0A2T0X138_9RHOB</name>
<dbReference type="Pfam" id="PF10026">
    <property type="entry name" value="DUF2268"/>
    <property type="match status" value="1"/>
</dbReference>
<protein>
    <submittedName>
        <fullName evidence="2">Putative Zn-dependent protease DUF2268</fullName>
    </submittedName>
</protein>